<dbReference type="RefSeq" id="WP_169247481.1">
    <property type="nucleotide sequence ID" value="NZ_SPMZ01000009.1"/>
</dbReference>
<sequence>MSASASLSPTSQPTARTSPVRRLWSVADFHRMGETGFLDPEARLELIEGELFEMAPIGSFHAGIVRILAEKLRLGAGNAALVDSQNPVVLDDHSEPQPDLVLLRPRADYYLNEHPRAQDVLLLIEVSDSTAQFDRKTKVPLYARHGIPEVWLVMGPRRRHVEIYRDPQPECGTYRSRSQLREGVLVPTLLPTVEIHLDELFIG</sequence>
<keyword evidence="2" id="KW-0540">Nuclease</keyword>
<evidence type="ECO:0000313" key="3">
    <source>
        <dbReference type="Proteomes" id="UP000760480"/>
    </source>
</evidence>
<evidence type="ECO:0000259" key="1">
    <source>
        <dbReference type="Pfam" id="PF05685"/>
    </source>
</evidence>
<evidence type="ECO:0000313" key="2">
    <source>
        <dbReference type="EMBL" id="NMQ18227.1"/>
    </source>
</evidence>
<dbReference type="GO" id="GO:0004519">
    <property type="term" value="F:endonuclease activity"/>
    <property type="evidence" value="ECO:0007669"/>
    <property type="project" value="UniProtKB-KW"/>
</dbReference>
<dbReference type="InterPro" id="IPR008538">
    <property type="entry name" value="Uma2"/>
</dbReference>
<feature type="domain" description="Putative restriction endonuclease" evidence="1">
    <location>
        <begin position="27"/>
        <end position="192"/>
    </location>
</feature>
<dbReference type="Proteomes" id="UP000760480">
    <property type="component" value="Unassembled WGS sequence"/>
</dbReference>
<dbReference type="InterPro" id="IPR012296">
    <property type="entry name" value="Nuclease_put_TT1808"/>
</dbReference>
<keyword evidence="3" id="KW-1185">Reference proteome</keyword>
<keyword evidence="2" id="KW-0255">Endonuclease</keyword>
<dbReference type="PANTHER" id="PTHR35400">
    <property type="entry name" value="SLR1083 PROTEIN"/>
    <property type="match status" value="1"/>
</dbReference>
<dbReference type="SUPFAM" id="SSF52980">
    <property type="entry name" value="Restriction endonuclease-like"/>
    <property type="match status" value="1"/>
</dbReference>
<dbReference type="Pfam" id="PF05685">
    <property type="entry name" value="Uma2"/>
    <property type="match status" value="1"/>
</dbReference>
<accession>A0ABX1THR0</accession>
<dbReference type="EMBL" id="SPMZ01000009">
    <property type="protein sequence ID" value="NMQ18227.1"/>
    <property type="molecule type" value="Genomic_DNA"/>
</dbReference>
<name>A0ABX1THR0_9GAMM</name>
<keyword evidence="2" id="KW-0378">Hydrolase</keyword>
<comment type="caution">
    <text evidence="2">The sequence shown here is derived from an EMBL/GenBank/DDBJ whole genome shotgun (WGS) entry which is preliminary data.</text>
</comment>
<dbReference type="CDD" id="cd06260">
    <property type="entry name" value="DUF820-like"/>
    <property type="match status" value="1"/>
</dbReference>
<proteinExistence type="predicted"/>
<organism evidence="2 3">
    <name type="scientific">Candidatus Competibacter phosphatis</name>
    <dbReference type="NCBI Taxonomy" id="221280"/>
    <lineage>
        <taxon>Bacteria</taxon>
        <taxon>Pseudomonadati</taxon>
        <taxon>Pseudomonadota</taxon>
        <taxon>Gammaproteobacteria</taxon>
        <taxon>Candidatus Competibacteraceae</taxon>
        <taxon>Candidatus Competibacter</taxon>
    </lineage>
</organism>
<protein>
    <submittedName>
        <fullName evidence="2">Uma2 family endonuclease</fullName>
    </submittedName>
</protein>
<reference evidence="2 3" key="1">
    <citation type="submission" date="2019-03" db="EMBL/GenBank/DDBJ databases">
        <title>Metabolic reconstructions from genomes of highly enriched 'Candidatus Accumulibacter' and 'Candidatus Competibacter' bioreactor populations.</title>
        <authorList>
            <person name="Annavajhala M.K."/>
            <person name="Welles L."/>
            <person name="Abbas B."/>
            <person name="Sorokin D."/>
            <person name="Park H."/>
            <person name="Van Loosdrecht M."/>
            <person name="Chandran K."/>
        </authorList>
    </citation>
    <scope>NUCLEOTIDE SEQUENCE [LARGE SCALE GENOMIC DNA]</scope>
    <source>
        <strain evidence="2 3">SBR_G</strain>
    </source>
</reference>
<dbReference type="InterPro" id="IPR011335">
    <property type="entry name" value="Restrct_endonuc-II-like"/>
</dbReference>
<gene>
    <name evidence="2" type="ORF">E4P82_02850</name>
</gene>
<dbReference type="Gene3D" id="3.90.1570.10">
    <property type="entry name" value="tt1808, chain A"/>
    <property type="match status" value="1"/>
</dbReference>
<dbReference type="PANTHER" id="PTHR35400:SF1">
    <property type="entry name" value="SLR1083 PROTEIN"/>
    <property type="match status" value="1"/>
</dbReference>